<evidence type="ECO:0000259" key="6">
    <source>
        <dbReference type="Pfam" id="PF01343"/>
    </source>
</evidence>
<protein>
    <submittedName>
        <fullName evidence="7">Signal peptide peptidase SppA</fullName>
    </submittedName>
</protein>
<evidence type="ECO:0000256" key="5">
    <source>
        <dbReference type="SAM" id="Phobius"/>
    </source>
</evidence>
<dbReference type="CDD" id="cd07023">
    <property type="entry name" value="S49_Sppa_N_C"/>
    <property type="match status" value="1"/>
</dbReference>
<dbReference type="PANTHER" id="PTHR42987:SF6">
    <property type="entry name" value="PROTEINASE IV"/>
    <property type="match status" value="1"/>
</dbReference>
<dbReference type="Gene3D" id="6.20.330.10">
    <property type="match status" value="1"/>
</dbReference>
<keyword evidence="8" id="KW-1185">Reference proteome</keyword>
<sequence>MKRRRAIWSRCWTRRWTLAIQALSRYLLGQIGELPVSDQMHHDVLAADRFRRSRGLWRLLALLAAVIAVLAVAGRFALPQFAAGERIARIVVSGTIATDASRSRAIEDLIEDDAVKAVVVTINSPGGTTAGGEELYEDLRRLSAAKPVVSTIDELGASAAYMTAIGTDRIFARRLSIVGSIGVLYQHVNAGKLLDTIGIDFDKVASGPLKAEPDFDEPLSGAPRASIAELVEDSFAWFVDIVAERRGLSRAEALALADGRIVTGRVGVEAGLIDAIGAQHEALDWLEAEHGIDPETPIVTVWPTEQNELHWIADLLGNSARTLLGFSGETPVMLDGLVSLWQVE</sequence>
<reference evidence="7 8" key="1">
    <citation type="submission" date="2019-12" db="EMBL/GenBank/DDBJ databases">
        <title>Devosia maris sp. nov., isolated from the deep seawater.</title>
        <authorList>
            <person name="Liu Y."/>
        </authorList>
    </citation>
    <scope>NUCLEOTIDE SEQUENCE [LARGE SCALE GENOMIC DNA]</scope>
    <source>
        <strain evidence="7 8">L53-10-65</strain>
    </source>
</reference>
<dbReference type="InterPro" id="IPR004635">
    <property type="entry name" value="Pept_S49_SppA"/>
</dbReference>
<organism evidence="7 8">
    <name type="scientific">Devosia marina</name>
    <dbReference type="NCBI Taxonomy" id="2683198"/>
    <lineage>
        <taxon>Bacteria</taxon>
        <taxon>Pseudomonadati</taxon>
        <taxon>Pseudomonadota</taxon>
        <taxon>Alphaproteobacteria</taxon>
        <taxon>Hyphomicrobiales</taxon>
        <taxon>Devosiaceae</taxon>
        <taxon>Devosia</taxon>
    </lineage>
</organism>
<evidence type="ECO:0000256" key="2">
    <source>
        <dbReference type="ARBA" id="ARBA00022670"/>
    </source>
</evidence>
<dbReference type="EMBL" id="WQRF01000002">
    <property type="protein sequence ID" value="MVS99078.1"/>
    <property type="molecule type" value="Genomic_DNA"/>
</dbReference>
<dbReference type="AlphaFoldDB" id="A0A7X3FQS5"/>
<name>A0A7X3FQS5_9HYPH</name>
<comment type="caution">
    <text evidence="7">The sequence shown here is derived from an EMBL/GenBank/DDBJ whole genome shotgun (WGS) entry which is preliminary data.</text>
</comment>
<keyword evidence="5" id="KW-0472">Membrane</keyword>
<evidence type="ECO:0000256" key="3">
    <source>
        <dbReference type="ARBA" id="ARBA00022801"/>
    </source>
</evidence>
<dbReference type="InterPro" id="IPR002142">
    <property type="entry name" value="Peptidase_S49"/>
</dbReference>
<dbReference type="NCBIfam" id="TIGR00706">
    <property type="entry name" value="SppA_dom"/>
    <property type="match status" value="1"/>
</dbReference>
<proteinExistence type="inferred from homology"/>
<dbReference type="PANTHER" id="PTHR42987">
    <property type="entry name" value="PEPTIDASE S49"/>
    <property type="match status" value="1"/>
</dbReference>
<keyword evidence="4" id="KW-0720">Serine protease</keyword>
<dbReference type="InterPro" id="IPR047272">
    <property type="entry name" value="S49_SppA_C"/>
</dbReference>
<evidence type="ECO:0000313" key="8">
    <source>
        <dbReference type="Proteomes" id="UP000438106"/>
    </source>
</evidence>
<dbReference type="InterPro" id="IPR029045">
    <property type="entry name" value="ClpP/crotonase-like_dom_sf"/>
</dbReference>
<accession>A0A7X3FQS5</accession>
<evidence type="ECO:0000256" key="4">
    <source>
        <dbReference type="ARBA" id="ARBA00022825"/>
    </source>
</evidence>
<keyword evidence="5" id="KW-0812">Transmembrane</keyword>
<keyword evidence="2" id="KW-0645">Protease</keyword>
<feature type="domain" description="Peptidase S49" evidence="6">
    <location>
        <begin position="142"/>
        <end position="291"/>
    </location>
</feature>
<evidence type="ECO:0000256" key="1">
    <source>
        <dbReference type="ARBA" id="ARBA00008683"/>
    </source>
</evidence>
<keyword evidence="5" id="KW-1133">Transmembrane helix</keyword>
<dbReference type="GO" id="GO:0008236">
    <property type="term" value="F:serine-type peptidase activity"/>
    <property type="evidence" value="ECO:0007669"/>
    <property type="project" value="UniProtKB-KW"/>
</dbReference>
<dbReference type="SUPFAM" id="SSF52096">
    <property type="entry name" value="ClpP/crotonase"/>
    <property type="match status" value="1"/>
</dbReference>
<dbReference type="Gene3D" id="3.90.226.10">
    <property type="entry name" value="2-enoyl-CoA Hydratase, Chain A, domain 1"/>
    <property type="match status" value="1"/>
</dbReference>
<feature type="transmembrane region" description="Helical" evidence="5">
    <location>
        <begin position="59"/>
        <end position="78"/>
    </location>
</feature>
<dbReference type="Pfam" id="PF01343">
    <property type="entry name" value="Peptidase_S49"/>
    <property type="match status" value="1"/>
</dbReference>
<dbReference type="Proteomes" id="UP000438106">
    <property type="component" value="Unassembled WGS sequence"/>
</dbReference>
<keyword evidence="3" id="KW-0378">Hydrolase</keyword>
<comment type="similarity">
    <text evidence="1">Belongs to the peptidase S49 family.</text>
</comment>
<evidence type="ECO:0000313" key="7">
    <source>
        <dbReference type="EMBL" id="MVS99078.1"/>
    </source>
</evidence>
<gene>
    <name evidence="7" type="primary">sppA</name>
    <name evidence="7" type="ORF">GO014_08605</name>
</gene>
<dbReference type="GO" id="GO:0006508">
    <property type="term" value="P:proteolysis"/>
    <property type="evidence" value="ECO:0007669"/>
    <property type="project" value="UniProtKB-KW"/>
</dbReference>